<protein>
    <submittedName>
        <fullName evidence="1">Extracellular solute-binding protein</fullName>
    </submittedName>
</protein>
<reference evidence="1" key="1">
    <citation type="submission" date="2023-10" db="EMBL/GenBank/DDBJ databases">
        <title>Whole genome sequencing of actinobacterial strain Amycolatopsis sp. (BCA-696) identifies the underlying plant growth-promoting genes.</title>
        <authorList>
            <person name="Gandham P."/>
            <person name="Vadla N."/>
            <person name="Saji A."/>
            <person name="Srinivas V."/>
            <person name="Ruperao P."/>
            <person name="Selvanayagam S."/>
            <person name="Saxena R.K."/>
            <person name="Rathore A."/>
            <person name="Gopalakrishnan S."/>
            <person name="Thakur V."/>
        </authorList>
    </citation>
    <scope>NUCLEOTIDE SEQUENCE</scope>
    <source>
        <strain evidence="1">BCA-696</strain>
    </source>
</reference>
<accession>A0ACD5BAG7</accession>
<proteinExistence type="predicted"/>
<dbReference type="EMBL" id="CP150484">
    <property type="protein sequence ID" value="WYW16307.1"/>
    <property type="molecule type" value="Genomic_DNA"/>
</dbReference>
<organism evidence="1 2">
    <name type="scientific">Amycolatopsis coloradensis</name>
    <dbReference type="NCBI Taxonomy" id="76021"/>
    <lineage>
        <taxon>Bacteria</taxon>
        <taxon>Bacillati</taxon>
        <taxon>Actinomycetota</taxon>
        <taxon>Actinomycetes</taxon>
        <taxon>Pseudonocardiales</taxon>
        <taxon>Pseudonocardiaceae</taxon>
        <taxon>Amycolatopsis</taxon>
    </lineage>
</organism>
<keyword evidence="2" id="KW-1185">Reference proteome</keyword>
<evidence type="ECO:0000313" key="1">
    <source>
        <dbReference type="EMBL" id="WYW16307.1"/>
    </source>
</evidence>
<dbReference type="Proteomes" id="UP001456344">
    <property type="component" value="Chromosome"/>
</dbReference>
<sequence length="396" mass="42871">MSIEPSNREDHRVEVFAWATDDDPERAIEKAAVDSLAGVFAQRCPEREFVNPVLARGGQADPVAALRSRLRENDPPDSFQVHPGGELMDYIDAGQLADLNDQFAQWGLIDVLPKGLLDAITVNGSIYCVPAGIHRLLLWSNLEALAKAGLTDQPTTLDEFIHHLDVLRASGVDHPLALGANWTQLELLEGLLLAELGAERFEALWTAKADWSKGDVTGVLDDYKRLLSYSNPDRDNLHWTEAAKLLSSGRAGYLFMGDWVVGELERNGFTDYSYQPFPGADGTFQWLGDAFVQPENAPNAAGANDWLKTVASLEGQLAFNTRKGSIPARGDARPADYPAYQRAAIADFKRLRLVPSCAHGSACTPAETVAVISAVGGFSSTGSVADLQAAIAACIR</sequence>
<evidence type="ECO:0000313" key="2">
    <source>
        <dbReference type="Proteomes" id="UP001456344"/>
    </source>
</evidence>
<gene>
    <name evidence="1" type="ORF">LCL61_12185</name>
</gene>
<name>A0ACD5BAG7_9PSEU</name>